<dbReference type="Proteomes" id="UP000018466">
    <property type="component" value="Unassembled WGS sequence"/>
</dbReference>
<evidence type="ECO:0000256" key="1">
    <source>
        <dbReference type="SAM" id="SignalP"/>
    </source>
</evidence>
<reference evidence="2 3" key="1">
    <citation type="submission" date="2011-10" db="EMBL/GenBank/DDBJ databases">
        <title>The Genome Sequence of Lachnospiraceae bacterium ACC2.</title>
        <authorList>
            <consortium name="The Broad Institute Genome Sequencing Platform"/>
            <person name="Earl A."/>
            <person name="Ward D."/>
            <person name="Feldgarden M."/>
            <person name="Gevers D."/>
            <person name="Sizova M."/>
            <person name="Hazen A."/>
            <person name="Epstein S."/>
            <person name="Young S.K."/>
            <person name="Zeng Q."/>
            <person name="Gargeya S."/>
            <person name="Fitzgerald M."/>
            <person name="Haas B."/>
            <person name="Abouelleil A."/>
            <person name="Alvarado L."/>
            <person name="Arachchi H.M."/>
            <person name="Berlin A."/>
            <person name="Brown A."/>
            <person name="Chapman S.B."/>
            <person name="Chen Z."/>
            <person name="Dunbar C."/>
            <person name="Freedman E."/>
            <person name="Gearin G."/>
            <person name="Goldberg J."/>
            <person name="Griggs A."/>
            <person name="Gujja S."/>
            <person name="Heiman D."/>
            <person name="Howarth C."/>
            <person name="Larson L."/>
            <person name="Lui A."/>
            <person name="MacDonald P.J.P."/>
            <person name="Montmayeur A."/>
            <person name="Murphy C."/>
            <person name="Neiman D."/>
            <person name="Pearson M."/>
            <person name="Priest M."/>
            <person name="Roberts A."/>
            <person name="Saif S."/>
            <person name="Shea T."/>
            <person name="Shenoy N."/>
            <person name="Sisk P."/>
            <person name="Stolte C."/>
            <person name="Sykes S."/>
            <person name="Wortman J."/>
            <person name="Nusbaum C."/>
            <person name="Birren B."/>
        </authorList>
    </citation>
    <scope>NUCLEOTIDE SEQUENCE [LARGE SCALE GENOMIC DNA]</scope>
    <source>
        <strain evidence="2 3">ACC2</strain>
    </source>
</reference>
<feature type="signal peptide" evidence="1">
    <location>
        <begin position="1"/>
        <end position="19"/>
    </location>
</feature>
<proteinExistence type="predicted"/>
<organism evidence="2 3">
    <name type="scientific">Stomatobaculum longum</name>
    <dbReference type="NCBI Taxonomy" id="796942"/>
    <lineage>
        <taxon>Bacteria</taxon>
        <taxon>Bacillati</taxon>
        <taxon>Bacillota</taxon>
        <taxon>Clostridia</taxon>
        <taxon>Lachnospirales</taxon>
        <taxon>Lachnospiraceae</taxon>
        <taxon>Stomatobaculum</taxon>
    </lineage>
</organism>
<keyword evidence="3" id="KW-1185">Reference proteome</keyword>
<comment type="caution">
    <text evidence="2">The sequence shown here is derived from an EMBL/GenBank/DDBJ whole genome shotgun (WGS) entry which is preliminary data.</text>
</comment>
<evidence type="ECO:0000313" key="2">
    <source>
        <dbReference type="EMBL" id="EHO17047.1"/>
    </source>
</evidence>
<feature type="chain" id="PRO_5041230843" description="DUF1533 domain-containing protein" evidence="1">
    <location>
        <begin position="20"/>
        <end position="507"/>
    </location>
</feature>
<name>A0AA36Y519_9FIRM</name>
<gene>
    <name evidence="2" type="ORF">HMPREF9623_00646</name>
</gene>
<dbReference type="GeneID" id="86940425"/>
<dbReference type="AlphaFoldDB" id="A0AA36Y519"/>
<accession>A0AA36Y519</accession>
<sequence>MRKQLYRVLPALVAAALLAACGGKTGETTAASADSSAASSAAAGTEAAAEVPALSSDEYVFVKMNVPYADYYYGELKDVQPEAYAKDAKAQLDKADAVEAAGFRKEGEYDAVTSPTVGKYKKYKGAFAEEQGETSVYNGVADVNVAIAKPLYEDAKKAIEEKKEAKNPILTLVGNVTGEESAQPAEYKVLNSDGTLSKTFGKVTKAADVKASITTTSNYGNYELDLKGVDVDPDTLQGAVLETSDGAKYGLKHLDNLWLKPEEIAFSAAAFEDKAHKAAKQYERFADIGGKTIKKVTYLVKDGDDVEVDTDLFVKNLAPADYKVTGDEKVTYTADGSKINYTLSTGSDEYKLSRVIYRRADSDVKVDTATAGVLTLPKEAKPGTYQFVFSNDKLSDVSFSCTVDSGLTADDFSFADNKLTLKENAQGLTVADYLNTTSAAKVGETEYKGGRARKFGTTAFNEDGSVKLDATTAGDNGDVKIFDGASSYPVTLSADGYPELSFTVEAK</sequence>
<dbReference type="PROSITE" id="PS51257">
    <property type="entry name" value="PROKAR_LIPOPROTEIN"/>
    <property type="match status" value="1"/>
</dbReference>
<dbReference type="EMBL" id="AGEL01000006">
    <property type="protein sequence ID" value="EHO17047.1"/>
    <property type="molecule type" value="Genomic_DNA"/>
</dbReference>
<evidence type="ECO:0000313" key="3">
    <source>
        <dbReference type="Proteomes" id="UP000018466"/>
    </source>
</evidence>
<dbReference type="RefSeq" id="WP_009532479.1">
    <property type="nucleotide sequence ID" value="NZ_JH590862.1"/>
</dbReference>
<protein>
    <recommendedName>
        <fullName evidence="4">DUF1533 domain-containing protein</fullName>
    </recommendedName>
</protein>
<keyword evidence="1" id="KW-0732">Signal</keyword>
<evidence type="ECO:0008006" key="4">
    <source>
        <dbReference type="Google" id="ProtNLM"/>
    </source>
</evidence>